<dbReference type="PROSITE" id="PS50887">
    <property type="entry name" value="GGDEF"/>
    <property type="match status" value="1"/>
</dbReference>
<dbReference type="Proteomes" id="UP000481621">
    <property type="component" value="Unassembled WGS sequence"/>
</dbReference>
<keyword evidence="3" id="KW-1185">Reference proteome</keyword>
<protein>
    <submittedName>
        <fullName evidence="2">Diguanylate cyclase</fullName>
    </submittedName>
</protein>
<dbReference type="InterPro" id="IPR029016">
    <property type="entry name" value="GAF-like_dom_sf"/>
</dbReference>
<dbReference type="Gene3D" id="3.30.450.40">
    <property type="match status" value="2"/>
</dbReference>
<dbReference type="GO" id="GO:0005886">
    <property type="term" value="C:plasma membrane"/>
    <property type="evidence" value="ECO:0007669"/>
    <property type="project" value="TreeGrafter"/>
</dbReference>
<dbReference type="RefSeq" id="WP_163251126.1">
    <property type="nucleotide sequence ID" value="NZ_JAAIUV010000008.1"/>
</dbReference>
<dbReference type="InterPro" id="IPR043128">
    <property type="entry name" value="Rev_trsase/Diguanyl_cyclase"/>
</dbReference>
<reference evidence="2" key="1">
    <citation type="submission" date="2020-02" db="EMBL/GenBank/DDBJ databases">
        <title>Bacillus sedimentmangrovi sp. nov., isolated from sediment of the mangrove ecosystem.</title>
        <authorList>
            <person name="Liu G."/>
        </authorList>
    </citation>
    <scope>NUCLEOTIDE SEQUENCE [LARGE SCALE GENOMIC DNA]</scope>
    <source>
        <strain evidence="2">SgZ-7</strain>
    </source>
</reference>
<name>A0A6B3TR98_9BACI</name>
<dbReference type="InterPro" id="IPR000160">
    <property type="entry name" value="GGDEF_dom"/>
</dbReference>
<dbReference type="EMBL" id="JAAIUV010000008">
    <property type="protein sequence ID" value="NEX78601.1"/>
    <property type="molecule type" value="Genomic_DNA"/>
</dbReference>
<accession>A0A6B3TR98</accession>
<dbReference type="GO" id="GO:0052621">
    <property type="term" value="F:diguanylate cyclase activity"/>
    <property type="evidence" value="ECO:0007669"/>
    <property type="project" value="TreeGrafter"/>
</dbReference>
<dbReference type="Pfam" id="PF00990">
    <property type="entry name" value="GGDEF"/>
    <property type="match status" value="1"/>
</dbReference>
<dbReference type="NCBIfam" id="TIGR00254">
    <property type="entry name" value="GGDEF"/>
    <property type="match status" value="1"/>
</dbReference>
<dbReference type="CDD" id="cd01949">
    <property type="entry name" value="GGDEF"/>
    <property type="match status" value="1"/>
</dbReference>
<dbReference type="PANTHER" id="PTHR45138">
    <property type="entry name" value="REGULATORY COMPONENTS OF SENSORY TRANSDUCTION SYSTEM"/>
    <property type="match status" value="1"/>
</dbReference>
<dbReference type="AlphaFoldDB" id="A0A6B3TR98"/>
<dbReference type="GO" id="GO:1902201">
    <property type="term" value="P:negative regulation of bacterial-type flagellum-dependent cell motility"/>
    <property type="evidence" value="ECO:0007669"/>
    <property type="project" value="TreeGrafter"/>
</dbReference>
<dbReference type="SUPFAM" id="SSF55781">
    <property type="entry name" value="GAF domain-like"/>
    <property type="match status" value="2"/>
</dbReference>
<dbReference type="InterPro" id="IPR029787">
    <property type="entry name" value="Nucleotide_cyclase"/>
</dbReference>
<dbReference type="GO" id="GO:0043709">
    <property type="term" value="P:cell adhesion involved in single-species biofilm formation"/>
    <property type="evidence" value="ECO:0007669"/>
    <property type="project" value="TreeGrafter"/>
</dbReference>
<dbReference type="InterPro" id="IPR050469">
    <property type="entry name" value="Diguanylate_Cyclase"/>
</dbReference>
<dbReference type="Gene3D" id="3.30.70.270">
    <property type="match status" value="1"/>
</dbReference>
<dbReference type="PANTHER" id="PTHR45138:SF9">
    <property type="entry name" value="DIGUANYLATE CYCLASE DGCM-RELATED"/>
    <property type="match status" value="1"/>
</dbReference>
<evidence type="ECO:0000259" key="1">
    <source>
        <dbReference type="PROSITE" id="PS50887"/>
    </source>
</evidence>
<gene>
    <name evidence="2" type="ORF">G4Z05_06775</name>
</gene>
<sequence length="471" mass="53756">MDTLDKDLQVEVYKKLYFVTEKLHSFLDMEALLSELFVFLREEFPNFSYNLFLSQVTYCHNDLPITEIDYDSENIAAVKVYGTGIMELEHLDDHTVLYVPLKGKQAVYGVLQMIAPITDNFKRYEIEYISLFAGSAGNAIENALLFRHSQQIILNLKLLNETSKMLNSNLQLAEALPYLSNQLKTAFDGQEIGFFLLPEDQRTVKILPGTTSFFFTKQAPIYIDYIKKEILRENESLFIGDLNLHTISSKSFQSIMAVPVIYRGAVRGFAVVMHQKPFFFPFDSFKLFQTLVQHSSLAIINSMLREELKRIVITDHLTKLNSRKFLDEKIEKSMMEDEQGAFIIIDIDDFKGINDKYGHQIGDEILIQVARLIKSCIRNQDVGARWGGEELAIYLPKVSLEEAVAVAQRLVEKVAQASKPHVTISCGVSHWHKDYKDSYQSLFKRADEALYLAKRSGKNKVVAQSGNIKAG</sequence>
<dbReference type="SUPFAM" id="SSF55073">
    <property type="entry name" value="Nucleotide cyclase"/>
    <property type="match status" value="1"/>
</dbReference>
<organism evidence="2 3">
    <name type="scientific">Neobacillus thermocopriae</name>
    <dbReference type="NCBI Taxonomy" id="1215031"/>
    <lineage>
        <taxon>Bacteria</taxon>
        <taxon>Bacillati</taxon>
        <taxon>Bacillota</taxon>
        <taxon>Bacilli</taxon>
        <taxon>Bacillales</taxon>
        <taxon>Bacillaceae</taxon>
        <taxon>Neobacillus</taxon>
    </lineage>
</organism>
<proteinExistence type="predicted"/>
<feature type="domain" description="GGDEF" evidence="1">
    <location>
        <begin position="338"/>
        <end position="466"/>
    </location>
</feature>
<dbReference type="FunFam" id="3.30.70.270:FF:000001">
    <property type="entry name" value="Diguanylate cyclase domain protein"/>
    <property type="match status" value="1"/>
</dbReference>
<evidence type="ECO:0000313" key="3">
    <source>
        <dbReference type="Proteomes" id="UP000481621"/>
    </source>
</evidence>
<dbReference type="SMART" id="SM00267">
    <property type="entry name" value="GGDEF"/>
    <property type="match status" value="1"/>
</dbReference>
<comment type="caution">
    <text evidence="2">The sequence shown here is derived from an EMBL/GenBank/DDBJ whole genome shotgun (WGS) entry which is preliminary data.</text>
</comment>
<evidence type="ECO:0000313" key="2">
    <source>
        <dbReference type="EMBL" id="NEX78601.1"/>
    </source>
</evidence>